<dbReference type="PRINTS" id="PR00502">
    <property type="entry name" value="NUDIXFAMILY"/>
</dbReference>
<evidence type="ECO:0000256" key="2">
    <source>
        <dbReference type="ARBA" id="ARBA00022801"/>
    </source>
</evidence>
<keyword evidence="2" id="KW-0378">Hydrolase</keyword>
<comment type="similarity">
    <text evidence="1">Belongs to the Nudix hydrolase family.</text>
</comment>
<dbReference type="Pfam" id="PF00293">
    <property type="entry name" value="NUDIX"/>
    <property type="match status" value="1"/>
</dbReference>
<dbReference type="PROSITE" id="PS51462">
    <property type="entry name" value="NUDIX"/>
    <property type="match status" value="1"/>
</dbReference>
<dbReference type="Proteomes" id="UP000225320">
    <property type="component" value="Unassembled WGS sequence"/>
</dbReference>
<organism evidence="4 5">
    <name type="scientific">Bacillus toyonensis</name>
    <dbReference type="NCBI Taxonomy" id="155322"/>
    <lineage>
        <taxon>Bacteria</taxon>
        <taxon>Bacillati</taxon>
        <taxon>Bacillota</taxon>
        <taxon>Bacilli</taxon>
        <taxon>Bacillales</taxon>
        <taxon>Bacillaceae</taxon>
        <taxon>Bacillus</taxon>
        <taxon>Bacillus cereus group</taxon>
    </lineage>
</organism>
<dbReference type="InterPro" id="IPR000086">
    <property type="entry name" value="NUDIX_hydrolase_dom"/>
</dbReference>
<proteinExistence type="inferred from homology"/>
<dbReference type="CDD" id="cd02883">
    <property type="entry name" value="NUDIX_Hydrolase"/>
    <property type="match status" value="1"/>
</dbReference>
<dbReference type="InterPro" id="IPR015797">
    <property type="entry name" value="NUDIX_hydrolase-like_dom_sf"/>
</dbReference>
<dbReference type="EMBL" id="NVOI01000015">
    <property type="protein sequence ID" value="PGG94593.1"/>
    <property type="molecule type" value="Genomic_DNA"/>
</dbReference>
<dbReference type="RefSeq" id="WP_098733691.1">
    <property type="nucleotide sequence ID" value="NZ_NVOI01000015.1"/>
</dbReference>
<name>A0A2B7W4Z7_9BACI</name>
<evidence type="ECO:0000313" key="4">
    <source>
        <dbReference type="EMBL" id="PGG94593.1"/>
    </source>
</evidence>
<protein>
    <submittedName>
        <fullName evidence="4">DNA mismatch repair protein MutT</fullName>
    </submittedName>
</protein>
<dbReference type="PANTHER" id="PTHR43736:SF1">
    <property type="entry name" value="DIHYDRONEOPTERIN TRIPHOSPHATE DIPHOSPHATASE"/>
    <property type="match status" value="1"/>
</dbReference>
<evidence type="ECO:0000259" key="3">
    <source>
        <dbReference type="PROSITE" id="PS51462"/>
    </source>
</evidence>
<sequence>MTQNGIVLVVSISVFKDDKVLIIKENKPTAIEKWNFPSGRIEYGEDIFHSACREVKEETGFDVKLNSTTGVYNFISSTNTQVILSHFNAEVIGGSLYLEEEEILDSKWININELVKFDNKELREPRVLKQIIDNLLAEKVHSINIYNKQLGKNWVNNDYFANCRILI</sequence>
<dbReference type="PANTHER" id="PTHR43736">
    <property type="entry name" value="ADP-RIBOSE PYROPHOSPHATASE"/>
    <property type="match status" value="1"/>
</dbReference>
<dbReference type="GO" id="GO:0016787">
    <property type="term" value="F:hydrolase activity"/>
    <property type="evidence" value="ECO:0007669"/>
    <property type="project" value="UniProtKB-KW"/>
</dbReference>
<accession>A0A2B7W4Z7</accession>
<gene>
    <name evidence="4" type="ORF">CON73_01720</name>
</gene>
<comment type="caution">
    <text evidence="4">The sequence shown here is derived from an EMBL/GenBank/DDBJ whole genome shotgun (WGS) entry which is preliminary data.</text>
</comment>
<dbReference type="AlphaFoldDB" id="A0A2B7W4Z7"/>
<evidence type="ECO:0000313" key="5">
    <source>
        <dbReference type="Proteomes" id="UP000225320"/>
    </source>
</evidence>
<evidence type="ECO:0000256" key="1">
    <source>
        <dbReference type="ARBA" id="ARBA00005582"/>
    </source>
</evidence>
<feature type="domain" description="Nudix hydrolase" evidence="3">
    <location>
        <begin position="5"/>
        <end position="132"/>
    </location>
</feature>
<dbReference type="SUPFAM" id="SSF55811">
    <property type="entry name" value="Nudix"/>
    <property type="match status" value="1"/>
</dbReference>
<reference evidence="4 5" key="1">
    <citation type="submission" date="2017-09" db="EMBL/GenBank/DDBJ databases">
        <title>Large-scale bioinformatics analysis of Bacillus genomes uncovers conserved roles of natural products in bacterial physiology.</title>
        <authorList>
            <consortium name="Agbiome Team Llc"/>
            <person name="Bleich R.M."/>
            <person name="Grubbs K.J."/>
            <person name="Santa Maria K.C."/>
            <person name="Allen S.E."/>
            <person name="Farag S."/>
            <person name="Shank E.A."/>
            <person name="Bowers A."/>
        </authorList>
    </citation>
    <scope>NUCLEOTIDE SEQUENCE [LARGE SCALE GENOMIC DNA]</scope>
    <source>
        <strain evidence="4 5">AFS094862</strain>
    </source>
</reference>
<dbReference type="Gene3D" id="3.90.79.10">
    <property type="entry name" value="Nucleoside Triphosphate Pyrophosphohydrolase"/>
    <property type="match status" value="1"/>
</dbReference>
<dbReference type="InterPro" id="IPR020476">
    <property type="entry name" value="Nudix_hydrolase"/>
</dbReference>